<dbReference type="Pfam" id="PF07690">
    <property type="entry name" value="MFS_1"/>
    <property type="match status" value="1"/>
</dbReference>
<feature type="transmembrane region" description="Helical" evidence="7">
    <location>
        <begin position="346"/>
        <end position="368"/>
    </location>
</feature>
<dbReference type="PANTHER" id="PTHR23513">
    <property type="entry name" value="INTEGRAL MEMBRANE EFFLUX PROTEIN-RELATED"/>
    <property type="match status" value="1"/>
</dbReference>
<keyword evidence="4 7" id="KW-0812">Transmembrane</keyword>
<feature type="transmembrane region" description="Helical" evidence="7">
    <location>
        <begin position="104"/>
        <end position="134"/>
    </location>
</feature>
<evidence type="ECO:0000313" key="9">
    <source>
        <dbReference type="Proteomes" id="UP001529245"/>
    </source>
</evidence>
<dbReference type="EMBL" id="JASGCB010000016">
    <property type="protein sequence ID" value="MDI9260518.1"/>
    <property type="molecule type" value="Genomic_DNA"/>
</dbReference>
<evidence type="ECO:0000256" key="2">
    <source>
        <dbReference type="ARBA" id="ARBA00022448"/>
    </source>
</evidence>
<evidence type="ECO:0000313" key="8">
    <source>
        <dbReference type="EMBL" id="MDI9260518.1"/>
    </source>
</evidence>
<dbReference type="Gene3D" id="1.20.1250.20">
    <property type="entry name" value="MFS general substrate transporter like domains"/>
    <property type="match status" value="1"/>
</dbReference>
<feature type="transmembrane region" description="Helical" evidence="7">
    <location>
        <begin position="47"/>
        <end position="65"/>
    </location>
</feature>
<feature type="transmembrane region" description="Helical" evidence="7">
    <location>
        <begin position="315"/>
        <end position="334"/>
    </location>
</feature>
<keyword evidence="9" id="KW-1185">Reference proteome</keyword>
<feature type="transmembrane region" description="Helical" evidence="7">
    <location>
        <begin position="290"/>
        <end position="309"/>
    </location>
</feature>
<dbReference type="RefSeq" id="WP_283203994.1">
    <property type="nucleotide sequence ID" value="NZ_JASGCB010000016.1"/>
</dbReference>
<evidence type="ECO:0000256" key="1">
    <source>
        <dbReference type="ARBA" id="ARBA00004651"/>
    </source>
</evidence>
<keyword evidence="6 7" id="KW-0472">Membrane</keyword>
<feature type="transmembrane region" description="Helical" evidence="7">
    <location>
        <begin position="380"/>
        <end position="398"/>
    </location>
</feature>
<keyword evidence="3" id="KW-1003">Cell membrane</keyword>
<name>A0ABT6XZL1_ALISE</name>
<comment type="caution">
    <text evidence="8">The sequence shown here is derived from an EMBL/GenBank/DDBJ whole genome shotgun (WGS) entry which is preliminary data.</text>
</comment>
<comment type="subcellular location">
    <subcellularLocation>
        <location evidence="1">Cell membrane</location>
        <topology evidence="1">Multi-pass membrane protein</topology>
    </subcellularLocation>
</comment>
<sequence length="407" mass="43401">MGTYGWFHRRSLALFMMADGVSVLGDQAGWMGLLWSAMTMTKSAQTMGWPGLAFGLPAVALGPAVGHILDHISHKRALVGSHLILGGLFASIAVLPWVHALPVWALLMFAIAAGCLTPFSTIGWSVVIPILVADDELASVNALMEMLWNGATILGPALGGFAIARAGSSVALLADATSFWLAALCVGLAEIPGQARNVPMTMCQAARSFVQNTLEAMKTLYTLRPLWWITVGAWALNLAYGALDVELPLLAHRQFGRDAWMLGSLWTTYAISSLAGAAWSSWISKRRRTGVVMAMMVIGWGAAFAPLFWIHAFSMLYVVLACAGVLFGGYPPLARTVVQRSVPVQVMARIMGLRGALIALGPPLGSWLGGLLGRWLSPSHAIALVGMAIAVFGCWLGSRGDFRKTEA</sequence>
<dbReference type="PRINTS" id="PR01036">
    <property type="entry name" value="TCRTETB"/>
</dbReference>
<evidence type="ECO:0000256" key="6">
    <source>
        <dbReference type="ARBA" id="ARBA00023136"/>
    </source>
</evidence>
<evidence type="ECO:0000256" key="7">
    <source>
        <dbReference type="SAM" id="Phobius"/>
    </source>
</evidence>
<keyword evidence="5 7" id="KW-1133">Transmembrane helix</keyword>
<dbReference type="InterPro" id="IPR011701">
    <property type="entry name" value="MFS"/>
</dbReference>
<accession>A0ABT6XZL1</accession>
<gene>
    <name evidence="8" type="ORF">QID03_09995</name>
</gene>
<proteinExistence type="predicted"/>
<dbReference type="PANTHER" id="PTHR23513:SF9">
    <property type="entry name" value="ENTEROBACTIN EXPORTER ENTS"/>
    <property type="match status" value="1"/>
</dbReference>
<dbReference type="CDD" id="cd06173">
    <property type="entry name" value="MFS_MefA_like"/>
    <property type="match status" value="1"/>
</dbReference>
<dbReference type="Proteomes" id="UP001529245">
    <property type="component" value="Unassembled WGS sequence"/>
</dbReference>
<feature type="transmembrane region" description="Helical" evidence="7">
    <location>
        <begin position="263"/>
        <end position="283"/>
    </location>
</feature>
<protein>
    <submittedName>
        <fullName evidence="8">MFS transporter</fullName>
    </submittedName>
</protein>
<feature type="transmembrane region" description="Helical" evidence="7">
    <location>
        <begin position="170"/>
        <end position="191"/>
    </location>
</feature>
<evidence type="ECO:0000256" key="3">
    <source>
        <dbReference type="ARBA" id="ARBA00022475"/>
    </source>
</evidence>
<dbReference type="InterPro" id="IPR036259">
    <property type="entry name" value="MFS_trans_sf"/>
</dbReference>
<feature type="transmembrane region" description="Helical" evidence="7">
    <location>
        <begin position="146"/>
        <end position="164"/>
    </location>
</feature>
<reference evidence="8 9" key="1">
    <citation type="submission" date="2023-04" db="EMBL/GenBank/DDBJ databases">
        <title>A. sendaiensis sub sp. chiapanensis a novel subspecie with specific adaptation in bacterial cell wall isolated from an active volcano.</title>
        <authorList>
            <person name="Alvarez Gutierrez P.E."/>
            <person name="Ortiz Cortes L.Y."/>
        </authorList>
    </citation>
    <scope>NUCLEOTIDE SEQUENCE [LARGE SCALE GENOMIC DNA]</scope>
    <source>
        <strain evidence="8 9">PA2</strain>
    </source>
</reference>
<dbReference type="SUPFAM" id="SSF103473">
    <property type="entry name" value="MFS general substrate transporter"/>
    <property type="match status" value="1"/>
</dbReference>
<feature type="transmembrane region" description="Helical" evidence="7">
    <location>
        <begin position="226"/>
        <end position="243"/>
    </location>
</feature>
<keyword evidence="2" id="KW-0813">Transport</keyword>
<feature type="transmembrane region" description="Helical" evidence="7">
    <location>
        <begin position="12"/>
        <end position="35"/>
    </location>
</feature>
<evidence type="ECO:0000256" key="4">
    <source>
        <dbReference type="ARBA" id="ARBA00022692"/>
    </source>
</evidence>
<organism evidence="8 9">
    <name type="scientific">Alicyclobacillus sendaiensis PA2</name>
    <dbReference type="NCBI Taxonomy" id="3029425"/>
    <lineage>
        <taxon>Bacteria</taxon>
        <taxon>Bacillati</taxon>
        <taxon>Bacillota</taxon>
        <taxon>Bacilli</taxon>
        <taxon>Bacillales</taxon>
        <taxon>Alicyclobacillaceae</taxon>
        <taxon>Alicyclobacillus</taxon>
    </lineage>
</organism>
<feature type="transmembrane region" description="Helical" evidence="7">
    <location>
        <begin position="77"/>
        <end position="98"/>
    </location>
</feature>
<evidence type="ECO:0000256" key="5">
    <source>
        <dbReference type="ARBA" id="ARBA00022989"/>
    </source>
</evidence>